<sequence>MVRLFRFCIVLTLVLLLVEFVVTVDPSELSPASTPESSVEDVAPSPHALFLPLSPIAPSPSLYLRSPPVPPLALEFSLLPSPDSSLAPTPSPTLSSSDSGDVG</sequence>
<accession>A0AA38ZDT4</accession>
<organism evidence="3 4">
    <name type="scientific">Vitis rotundifolia</name>
    <name type="common">Muscadine grape</name>
    <dbReference type="NCBI Taxonomy" id="103349"/>
    <lineage>
        <taxon>Eukaryota</taxon>
        <taxon>Viridiplantae</taxon>
        <taxon>Streptophyta</taxon>
        <taxon>Embryophyta</taxon>
        <taxon>Tracheophyta</taxon>
        <taxon>Spermatophyta</taxon>
        <taxon>Magnoliopsida</taxon>
        <taxon>eudicotyledons</taxon>
        <taxon>Gunneridae</taxon>
        <taxon>Pentapetalae</taxon>
        <taxon>rosids</taxon>
        <taxon>Vitales</taxon>
        <taxon>Vitaceae</taxon>
        <taxon>Viteae</taxon>
        <taxon>Vitis</taxon>
    </lineage>
</organism>
<feature type="region of interest" description="Disordered" evidence="1">
    <location>
        <begin position="82"/>
        <end position="103"/>
    </location>
</feature>
<evidence type="ECO:0000256" key="1">
    <source>
        <dbReference type="SAM" id="MobiDB-lite"/>
    </source>
</evidence>
<dbReference type="Proteomes" id="UP001168098">
    <property type="component" value="Unassembled WGS sequence"/>
</dbReference>
<reference evidence="3 4" key="1">
    <citation type="journal article" date="2023" name="BMC Biotechnol.">
        <title>Vitis rotundifolia cv Carlos genome sequencing.</title>
        <authorList>
            <person name="Huff M."/>
            <person name="Hulse-Kemp A."/>
            <person name="Scheffler B."/>
            <person name="Youngblood R."/>
            <person name="Simpson S."/>
            <person name="Babiker E."/>
            <person name="Staton M."/>
        </authorList>
    </citation>
    <scope>NUCLEOTIDE SEQUENCE [LARGE SCALE GENOMIC DNA]</scope>
    <source>
        <tissue evidence="3">Leaf</tissue>
    </source>
</reference>
<evidence type="ECO:0008006" key="5">
    <source>
        <dbReference type="Google" id="ProtNLM"/>
    </source>
</evidence>
<keyword evidence="2" id="KW-0732">Signal</keyword>
<comment type="caution">
    <text evidence="3">The sequence shown here is derived from an EMBL/GenBank/DDBJ whole genome shotgun (WGS) entry which is preliminary data.</text>
</comment>
<dbReference type="AlphaFoldDB" id="A0AA38ZDT4"/>
<proteinExistence type="predicted"/>
<feature type="signal peptide" evidence="2">
    <location>
        <begin position="1"/>
        <end position="23"/>
    </location>
</feature>
<gene>
    <name evidence="3" type="ORF">PVL29_015771</name>
</gene>
<protein>
    <recommendedName>
        <fullName evidence="5">Secreted protein</fullName>
    </recommendedName>
</protein>
<evidence type="ECO:0000256" key="2">
    <source>
        <dbReference type="SAM" id="SignalP"/>
    </source>
</evidence>
<evidence type="ECO:0000313" key="3">
    <source>
        <dbReference type="EMBL" id="KAJ9687047.1"/>
    </source>
</evidence>
<feature type="chain" id="PRO_5041409773" description="Secreted protein" evidence="2">
    <location>
        <begin position="24"/>
        <end position="103"/>
    </location>
</feature>
<name>A0AA38ZDT4_VITRO</name>
<keyword evidence="4" id="KW-1185">Reference proteome</keyword>
<dbReference type="EMBL" id="JARBHA010000012">
    <property type="protein sequence ID" value="KAJ9687047.1"/>
    <property type="molecule type" value="Genomic_DNA"/>
</dbReference>
<evidence type="ECO:0000313" key="4">
    <source>
        <dbReference type="Proteomes" id="UP001168098"/>
    </source>
</evidence>